<keyword evidence="4" id="KW-0520">NAD</keyword>
<dbReference type="InterPro" id="IPR045870">
    <property type="entry name" value="TryX_NRX_thioredoxin_dom"/>
</dbReference>
<dbReference type="Pfam" id="PF03107">
    <property type="entry name" value="C1_2"/>
    <property type="match status" value="1"/>
</dbReference>
<sequence length="591" mass="66408">MAVSGELSQILFTDSRDFLLNKEGAPVKADAIAGKVVGIIIGPHWLPAPLEHTISLIEEPYAELQDRPLAFIYVAVERDEDLISTIKMYGQTSQLDDRSDEECFADVLKKLPDGCLAVPFEDVETRKKIAEAHKSGIFTVAFFGADGRLHSEQGLALLEKWGADGYPFDNNRVVELQKAVEEKRANQNLQVLLIHEGRDELISSKDSKKIKVADLEGKTVALYFSAHWCPPCQKFTPVLASIYEQLKAKAEDFECVFISSDDSQESFAEYFGKMPWLAVPYEDEKTRKHLSNWFEVEGIPTLIILDKQGKTLNSEGMELVYKYGVEAYPFTAERVEELKQAEEAKRASQTLESLLVTAERDFVTSKYEPVKVNSLKGKTVGLYFSGHWCPPCRKFTPKLKAVYDELKGRGEEFEVIFVSSDRDEASFDEYYGSMPWLALPFDDKSIRSLSQYFDVEGIPQLVIIDPNGKTVTTDGRGLIGLYGADAFPFTNERLAEVKAGNNKKYHDFPKEVTSEKHDHTLTLTDDAYGGQVYVCDDCDEQGFGWVYHCAECGYDLHPECVGDVEKKAEENGHPSEAKPGYECEGDVCRKI</sequence>
<dbReference type="InterPro" id="IPR046349">
    <property type="entry name" value="C1-like_sf"/>
</dbReference>
<dbReference type="PANTHER" id="PTHR13871:SF96">
    <property type="entry name" value="THIOREDOXIN DOMAIN-CONTAINING PROTEIN"/>
    <property type="match status" value="1"/>
</dbReference>
<feature type="coiled-coil region" evidence="8">
    <location>
        <begin position="332"/>
        <end position="361"/>
    </location>
</feature>
<gene>
    <name evidence="10" type="ORF">GOP47_0016404</name>
</gene>
<evidence type="ECO:0000256" key="8">
    <source>
        <dbReference type="SAM" id="Coils"/>
    </source>
</evidence>
<comment type="caution">
    <text evidence="10">The sequence shown here is derived from an EMBL/GenBank/DDBJ whole genome shotgun (WGS) entry which is preliminary data.</text>
</comment>
<feature type="domain" description="Thioredoxin" evidence="9">
    <location>
        <begin position="173"/>
        <end position="310"/>
    </location>
</feature>
<dbReference type="PANTHER" id="PTHR13871">
    <property type="entry name" value="THIOREDOXIN"/>
    <property type="match status" value="1"/>
</dbReference>
<dbReference type="Proteomes" id="UP000886520">
    <property type="component" value="Chromosome 16"/>
</dbReference>
<comment type="similarity">
    <text evidence="5">Belongs to the nucleoredoxin family.</text>
</comment>
<dbReference type="Pfam" id="PF13905">
    <property type="entry name" value="Thioredoxin_8"/>
    <property type="match status" value="2"/>
</dbReference>
<dbReference type="InterPro" id="IPR013766">
    <property type="entry name" value="Thioredoxin_domain"/>
</dbReference>
<evidence type="ECO:0000313" key="11">
    <source>
        <dbReference type="Proteomes" id="UP000886520"/>
    </source>
</evidence>
<keyword evidence="11" id="KW-1185">Reference proteome</keyword>
<evidence type="ECO:0000259" key="9">
    <source>
        <dbReference type="PROSITE" id="PS51352"/>
    </source>
</evidence>
<dbReference type="SUPFAM" id="SSF57889">
    <property type="entry name" value="Cysteine-rich domain"/>
    <property type="match status" value="1"/>
</dbReference>
<evidence type="ECO:0000256" key="1">
    <source>
        <dbReference type="ARBA" id="ARBA00012612"/>
    </source>
</evidence>
<evidence type="ECO:0000313" key="10">
    <source>
        <dbReference type="EMBL" id="KAI5068059.1"/>
    </source>
</evidence>
<dbReference type="Gene3D" id="3.40.30.10">
    <property type="entry name" value="Glutaredoxin"/>
    <property type="match status" value="3"/>
</dbReference>
<reference evidence="10" key="1">
    <citation type="submission" date="2021-01" db="EMBL/GenBank/DDBJ databases">
        <title>Adiantum capillus-veneris genome.</title>
        <authorList>
            <person name="Fang Y."/>
            <person name="Liao Q."/>
        </authorList>
    </citation>
    <scope>NUCLEOTIDE SEQUENCE</scope>
    <source>
        <strain evidence="10">H3</strain>
        <tissue evidence="10">Leaf</tissue>
    </source>
</reference>
<evidence type="ECO:0000256" key="5">
    <source>
        <dbReference type="ARBA" id="ARBA00025782"/>
    </source>
</evidence>
<feature type="domain" description="Thioredoxin" evidence="9">
    <location>
        <begin position="321"/>
        <end position="499"/>
    </location>
</feature>
<evidence type="ECO:0000256" key="4">
    <source>
        <dbReference type="ARBA" id="ARBA00023027"/>
    </source>
</evidence>
<keyword evidence="8" id="KW-0175">Coiled coil</keyword>
<organism evidence="10 11">
    <name type="scientific">Adiantum capillus-veneris</name>
    <name type="common">Maidenhair fern</name>
    <dbReference type="NCBI Taxonomy" id="13818"/>
    <lineage>
        <taxon>Eukaryota</taxon>
        <taxon>Viridiplantae</taxon>
        <taxon>Streptophyta</taxon>
        <taxon>Embryophyta</taxon>
        <taxon>Tracheophyta</taxon>
        <taxon>Polypodiopsida</taxon>
        <taxon>Polypodiidae</taxon>
        <taxon>Polypodiales</taxon>
        <taxon>Pteridineae</taxon>
        <taxon>Pteridaceae</taxon>
        <taxon>Vittarioideae</taxon>
        <taxon>Adiantum</taxon>
    </lineage>
</organism>
<dbReference type="InterPro" id="IPR004146">
    <property type="entry name" value="DC1"/>
</dbReference>
<dbReference type="InterPro" id="IPR012336">
    <property type="entry name" value="Thioredoxin-like_fold"/>
</dbReference>
<evidence type="ECO:0000256" key="3">
    <source>
        <dbReference type="ARBA" id="ARBA00023002"/>
    </source>
</evidence>
<evidence type="ECO:0000256" key="6">
    <source>
        <dbReference type="ARBA" id="ARBA00047388"/>
    </source>
</evidence>
<comment type="catalytic activity">
    <reaction evidence="6">
        <text>[protein]-dithiol + NAD(+) = [protein]-disulfide + NADH + H(+)</text>
        <dbReference type="Rhea" id="RHEA:18749"/>
        <dbReference type="Rhea" id="RHEA-COMP:10593"/>
        <dbReference type="Rhea" id="RHEA-COMP:10594"/>
        <dbReference type="ChEBI" id="CHEBI:15378"/>
        <dbReference type="ChEBI" id="CHEBI:29950"/>
        <dbReference type="ChEBI" id="CHEBI:50058"/>
        <dbReference type="ChEBI" id="CHEBI:57540"/>
        <dbReference type="ChEBI" id="CHEBI:57945"/>
        <dbReference type="EC" id="1.8.1.8"/>
    </reaction>
</comment>
<dbReference type="CDD" id="cd03009">
    <property type="entry name" value="TryX_like_TryX_NRX"/>
    <property type="match status" value="2"/>
</dbReference>
<dbReference type="SUPFAM" id="SSF52833">
    <property type="entry name" value="Thioredoxin-like"/>
    <property type="match status" value="2"/>
</dbReference>
<accession>A0A9D4UHL2</accession>
<dbReference type="EC" id="1.8.1.8" evidence="1"/>
<evidence type="ECO:0000256" key="7">
    <source>
        <dbReference type="ARBA" id="ARBA00047804"/>
    </source>
</evidence>
<evidence type="ECO:0000256" key="2">
    <source>
        <dbReference type="ARBA" id="ARBA00022737"/>
    </source>
</evidence>
<name>A0A9D4UHL2_ADICA</name>
<keyword evidence="2" id="KW-0677">Repeat</keyword>
<dbReference type="InterPro" id="IPR052259">
    <property type="entry name" value="Nucleoredoxin-like"/>
</dbReference>
<comment type="catalytic activity">
    <reaction evidence="7">
        <text>[protein]-dithiol + NADP(+) = [protein]-disulfide + NADPH + H(+)</text>
        <dbReference type="Rhea" id="RHEA:18753"/>
        <dbReference type="Rhea" id="RHEA-COMP:10593"/>
        <dbReference type="Rhea" id="RHEA-COMP:10594"/>
        <dbReference type="ChEBI" id="CHEBI:15378"/>
        <dbReference type="ChEBI" id="CHEBI:29950"/>
        <dbReference type="ChEBI" id="CHEBI:50058"/>
        <dbReference type="ChEBI" id="CHEBI:57783"/>
        <dbReference type="ChEBI" id="CHEBI:58349"/>
        <dbReference type="EC" id="1.8.1.8"/>
    </reaction>
</comment>
<dbReference type="GO" id="GO:0004791">
    <property type="term" value="F:thioredoxin-disulfide reductase (NADPH) activity"/>
    <property type="evidence" value="ECO:0007669"/>
    <property type="project" value="InterPro"/>
</dbReference>
<dbReference type="AlphaFoldDB" id="A0A9D4UHL2"/>
<dbReference type="EMBL" id="JABFUD020000016">
    <property type="protein sequence ID" value="KAI5068059.1"/>
    <property type="molecule type" value="Genomic_DNA"/>
</dbReference>
<dbReference type="PROSITE" id="PS51352">
    <property type="entry name" value="THIOREDOXIN_2"/>
    <property type="match status" value="2"/>
</dbReference>
<keyword evidence="3" id="KW-0560">Oxidoreductase</keyword>
<dbReference type="OrthoDB" id="409136at2759"/>
<dbReference type="InterPro" id="IPR036249">
    <property type="entry name" value="Thioredoxin-like_sf"/>
</dbReference>
<protein>
    <recommendedName>
        <fullName evidence="1">protein-disulfide reductase</fullName>
        <ecNumber evidence="1">1.8.1.8</ecNumber>
    </recommendedName>
</protein>
<proteinExistence type="inferred from homology"/>